<dbReference type="Gene3D" id="2.60.40.10">
    <property type="entry name" value="Immunoglobulins"/>
    <property type="match status" value="1"/>
</dbReference>
<keyword evidence="7" id="KW-0472">Membrane</keyword>
<evidence type="ECO:0000256" key="5">
    <source>
        <dbReference type="ARBA" id="ARBA00023004"/>
    </source>
</evidence>
<comment type="caution">
    <text evidence="9">The sequence shown here is derived from an EMBL/GenBank/DDBJ whole genome shotgun (WGS) entry which is preliminary data.</text>
</comment>
<dbReference type="PROSITE" id="PS00198">
    <property type="entry name" value="4FE4S_FER_1"/>
    <property type="match status" value="1"/>
</dbReference>
<feature type="transmembrane region" description="Helical" evidence="7">
    <location>
        <begin position="192"/>
        <end position="211"/>
    </location>
</feature>
<keyword evidence="4" id="KW-0249">Electron transport</keyword>
<evidence type="ECO:0000256" key="6">
    <source>
        <dbReference type="ARBA" id="ARBA00023014"/>
    </source>
</evidence>
<dbReference type="Pfam" id="PF13746">
    <property type="entry name" value="Fer4_18"/>
    <property type="match status" value="1"/>
</dbReference>
<keyword evidence="3" id="KW-0479">Metal-binding</keyword>
<keyword evidence="7" id="KW-1133">Transmembrane helix</keyword>
<evidence type="ECO:0000313" key="10">
    <source>
        <dbReference type="Proteomes" id="UP001155241"/>
    </source>
</evidence>
<accession>A0A9X2FGX5</accession>
<evidence type="ECO:0000256" key="7">
    <source>
        <dbReference type="SAM" id="Phobius"/>
    </source>
</evidence>
<dbReference type="PANTHER" id="PTHR30176">
    <property type="entry name" value="FERREDOXIN-TYPE PROTEIN NAPH"/>
    <property type="match status" value="1"/>
</dbReference>
<evidence type="ECO:0000313" key="9">
    <source>
        <dbReference type="EMBL" id="MCO6048022.1"/>
    </source>
</evidence>
<feature type="transmembrane region" description="Helical" evidence="7">
    <location>
        <begin position="330"/>
        <end position="348"/>
    </location>
</feature>
<dbReference type="EMBL" id="JAMXLR010000095">
    <property type="protein sequence ID" value="MCO6048022.1"/>
    <property type="molecule type" value="Genomic_DNA"/>
</dbReference>
<dbReference type="Pfam" id="PF11614">
    <property type="entry name" value="FixG_C"/>
    <property type="match status" value="1"/>
</dbReference>
<proteinExistence type="predicted"/>
<dbReference type="InterPro" id="IPR032879">
    <property type="entry name" value="FixG_C"/>
</dbReference>
<dbReference type="InterPro" id="IPR014116">
    <property type="entry name" value="Cyt_c_oxidase_cbb3_FixG"/>
</dbReference>
<dbReference type="InterPro" id="IPR013783">
    <property type="entry name" value="Ig-like_fold"/>
</dbReference>
<dbReference type="GO" id="GO:0051539">
    <property type="term" value="F:4 iron, 4 sulfur cluster binding"/>
    <property type="evidence" value="ECO:0007669"/>
    <property type="project" value="UniProtKB-KW"/>
</dbReference>
<evidence type="ECO:0000256" key="3">
    <source>
        <dbReference type="ARBA" id="ARBA00022723"/>
    </source>
</evidence>
<dbReference type="SUPFAM" id="SSF54862">
    <property type="entry name" value="4Fe-4S ferredoxins"/>
    <property type="match status" value="1"/>
</dbReference>
<dbReference type="GO" id="GO:0005886">
    <property type="term" value="C:plasma membrane"/>
    <property type="evidence" value="ECO:0007669"/>
    <property type="project" value="TreeGrafter"/>
</dbReference>
<gene>
    <name evidence="9" type="primary">ccoG</name>
    <name evidence="9" type="ORF">NG895_29315</name>
</gene>
<evidence type="ECO:0000259" key="8">
    <source>
        <dbReference type="PROSITE" id="PS51379"/>
    </source>
</evidence>
<reference evidence="9" key="1">
    <citation type="submission" date="2022-06" db="EMBL/GenBank/DDBJ databases">
        <title>Aeoliella straminimaris, a novel planctomycete from sediments.</title>
        <authorList>
            <person name="Vitorino I.R."/>
            <person name="Lage O.M."/>
        </authorList>
    </citation>
    <scope>NUCLEOTIDE SEQUENCE</scope>
    <source>
        <strain evidence="9">ICT_H6.2</strain>
    </source>
</reference>
<dbReference type="Proteomes" id="UP001155241">
    <property type="component" value="Unassembled WGS sequence"/>
</dbReference>
<organism evidence="9 10">
    <name type="scientific">Aeoliella straminimaris</name>
    <dbReference type="NCBI Taxonomy" id="2954799"/>
    <lineage>
        <taxon>Bacteria</taxon>
        <taxon>Pseudomonadati</taxon>
        <taxon>Planctomycetota</taxon>
        <taxon>Planctomycetia</taxon>
        <taxon>Pirellulales</taxon>
        <taxon>Lacipirellulaceae</taxon>
        <taxon>Aeoliella</taxon>
    </lineage>
</organism>
<dbReference type="Pfam" id="PF12801">
    <property type="entry name" value="Fer4_5"/>
    <property type="match status" value="1"/>
</dbReference>
<keyword evidence="1" id="KW-0813">Transport</keyword>
<dbReference type="PANTHER" id="PTHR30176:SF3">
    <property type="entry name" value="FERREDOXIN-TYPE PROTEIN NAPH"/>
    <property type="match status" value="1"/>
</dbReference>
<feature type="transmembrane region" description="Helical" evidence="7">
    <location>
        <begin position="150"/>
        <end position="172"/>
    </location>
</feature>
<feature type="transmembrane region" description="Helical" evidence="7">
    <location>
        <begin position="86"/>
        <end position="110"/>
    </location>
</feature>
<keyword evidence="2" id="KW-0004">4Fe-4S</keyword>
<evidence type="ECO:0000256" key="2">
    <source>
        <dbReference type="ARBA" id="ARBA00022485"/>
    </source>
</evidence>
<evidence type="ECO:0000256" key="1">
    <source>
        <dbReference type="ARBA" id="ARBA00022448"/>
    </source>
</evidence>
<dbReference type="PROSITE" id="PS51379">
    <property type="entry name" value="4FE4S_FER_2"/>
    <property type="match status" value="1"/>
</dbReference>
<sequence>MELPVLQPEERVLTTLESDGSRHWLYPKLAKGRFWWWRRVVAYALIAIYALLPFIKIGGKPAVLLDFASRKFIFFGFTFLPTDTLLLAIAMVAFFLFIFFITAVLGRVWCGWACPQTVYMEFVFRPIERLFTGTTGRGNKPKKNVPAWRIALMYFVFFLICLHLSNVFLAYFVGVDKLHEWIWNSNPFQHPAAFAVVAVVTGLMMFDFCYWREQLCIIGCPYGRFQSVLLDTSSCIIGYDEQRGEPRGKGRDREARNLGSCVDCHLCVDVCPTGIDIRDGLQLECIGCAQCIDACDEVMDKTNQPRGLIRYSSQQALEGNPTRVVRPRTVVYLAAITLLATLFVTVLVNKSAFDVTLLRGLGQPFNLSEAGDDVGNILRVQIVNRTDEPSTYRIELIEPKEARISHSDELQLVEPGETVEQPVHIHAPRDVFRSGKANLKIRVVDQQDRAVEENFFLLGPL</sequence>
<dbReference type="NCBIfam" id="TIGR02745">
    <property type="entry name" value="ccoG_rdxA_fixG"/>
    <property type="match status" value="1"/>
</dbReference>
<dbReference type="InterPro" id="IPR017896">
    <property type="entry name" value="4Fe4S_Fe-S-bd"/>
</dbReference>
<dbReference type="InterPro" id="IPR051684">
    <property type="entry name" value="Electron_Trans/Redox"/>
</dbReference>
<feature type="transmembrane region" description="Helical" evidence="7">
    <location>
        <begin position="36"/>
        <end position="55"/>
    </location>
</feature>
<dbReference type="RefSeq" id="WP_252856137.1">
    <property type="nucleotide sequence ID" value="NZ_JAMXLR010000095.1"/>
</dbReference>
<protein>
    <submittedName>
        <fullName evidence="9">Cytochrome c oxidase accessory protein CcoG</fullName>
    </submittedName>
</protein>
<name>A0A9X2FGX5_9BACT</name>
<keyword evidence="6" id="KW-0411">Iron-sulfur</keyword>
<feature type="domain" description="4Fe-4S ferredoxin-type" evidence="8">
    <location>
        <begin position="252"/>
        <end position="280"/>
    </location>
</feature>
<dbReference type="InterPro" id="IPR017900">
    <property type="entry name" value="4Fe4S_Fe_S_CS"/>
</dbReference>
<keyword evidence="5" id="KW-0408">Iron</keyword>
<keyword evidence="7" id="KW-0812">Transmembrane</keyword>
<dbReference type="GO" id="GO:0046872">
    <property type="term" value="F:metal ion binding"/>
    <property type="evidence" value="ECO:0007669"/>
    <property type="project" value="UniProtKB-KW"/>
</dbReference>
<keyword evidence="10" id="KW-1185">Reference proteome</keyword>
<dbReference type="AlphaFoldDB" id="A0A9X2FGX5"/>
<evidence type="ECO:0000256" key="4">
    <source>
        <dbReference type="ARBA" id="ARBA00022982"/>
    </source>
</evidence>